<evidence type="ECO:0000313" key="3">
    <source>
        <dbReference type="Proteomes" id="UP000030653"/>
    </source>
</evidence>
<dbReference type="AlphaFoldDB" id="M5FQC0"/>
<evidence type="ECO:0000313" key="2">
    <source>
        <dbReference type="EMBL" id="EJT96879.1"/>
    </source>
</evidence>
<dbReference type="EMBL" id="JH795879">
    <property type="protein sequence ID" value="EJT96879.1"/>
    <property type="molecule type" value="Genomic_DNA"/>
</dbReference>
<accession>M5FQC0</accession>
<dbReference type="STRING" id="1858805.M5FQC0"/>
<dbReference type="GeneID" id="63689186"/>
<organism evidence="2 3">
    <name type="scientific">Dacryopinax primogenitus (strain DJM 731)</name>
    <name type="common">Brown rot fungus</name>
    <dbReference type="NCBI Taxonomy" id="1858805"/>
    <lineage>
        <taxon>Eukaryota</taxon>
        <taxon>Fungi</taxon>
        <taxon>Dikarya</taxon>
        <taxon>Basidiomycota</taxon>
        <taxon>Agaricomycotina</taxon>
        <taxon>Dacrymycetes</taxon>
        <taxon>Dacrymycetales</taxon>
        <taxon>Dacrymycetaceae</taxon>
        <taxon>Dacryopinax</taxon>
    </lineage>
</organism>
<dbReference type="RefSeq" id="XP_040623777.1">
    <property type="nucleotide sequence ID" value="XM_040774124.1"/>
</dbReference>
<dbReference type="PANTHER" id="PTHR41677">
    <property type="entry name" value="YALI0B19030P"/>
    <property type="match status" value="1"/>
</dbReference>
<evidence type="ECO:0000256" key="1">
    <source>
        <dbReference type="SAM" id="MobiDB-lite"/>
    </source>
</evidence>
<reference evidence="2 3" key="1">
    <citation type="journal article" date="2012" name="Science">
        <title>The Paleozoic origin of enzymatic lignin decomposition reconstructed from 31 fungal genomes.</title>
        <authorList>
            <person name="Floudas D."/>
            <person name="Binder M."/>
            <person name="Riley R."/>
            <person name="Barry K."/>
            <person name="Blanchette R.A."/>
            <person name="Henrissat B."/>
            <person name="Martinez A.T."/>
            <person name="Otillar R."/>
            <person name="Spatafora J.W."/>
            <person name="Yadav J.S."/>
            <person name="Aerts A."/>
            <person name="Benoit I."/>
            <person name="Boyd A."/>
            <person name="Carlson A."/>
            <person name="Copeland A."/>
            <person name="Coutinho P.M."/>
            <person name="de Vries R.P."/>
            <person name="Ferreira P."/>
            <person name="Findley K."/>
            <person name="Foster B."/>
            <person name="Gaskell J."/>
            <person name="Glotzer D."/>
            <person name="Gorecki P."/>
            <person name="Heitman J."/>
            <person name="Hesse C."/>
            <person name="Hori C."/>
            <person name="Igarashi K."/>
            <person name="Jurgens J.A."/>
            <person name="Kallen N."/>
            <person name="Kersten P."/>
            <person name="Kohler A."/>
            <person name="Kuees U."/>
            <person name="Kumar T.K.A."/>
            <person name="Kuo A."/>
            <person name="LaButti K."/>
            <person name="Larrondo L.F."/>
            <person name="Lindquist E."/>
            <person name="Ling A."/>
            <person name="Lombard V."/>
            <person name="Lucas S."/>
            <person name="Lundell T."/>
            <person name="Martin R."/>
            <person name="McLaughlin D.J."/>
            <person name="Morgenstern I."/>
            <person name="Morin E."/>
            <person name="Murat C."/>
            <person name="Nagy L.G."/>
            <person name="Nolan M."/>
            <person name="Ohm R.A."/>
            <person name="Patyshakuliyeva A."/>
            <person name="Rokas A."/>
            <person name="Ruiz-Duenas F.J."/>
            <person name="Sabat G."/>
            <person name="Salamov A."/>
            <person name="Samejima M."/>
            <person name="Schmutz J."/>
            <person name="Slot J.C."/>
            <person name="St John F."/>
            <person name="Stenlid J."/>
            <person name="Sun H."/>
            <person name="Sun S."/>
            <person name="Syed K."/>
            <person name="Tsang A."/>
            <person name="Wiebenga A."/>
            <person name="Young D."/>
            <person name="Pisabarro A."/>
            <person name="Eastwood D.C."/>
            <person name="Martin F."/>
            <person name="Cullen D."/>
            <person name="Grigoriev I.V."/>
            <person name="Hibbett D.S."/>
        </authorList>
    </citation>
    <scope>NUCLEOTIDE SEQUENCE [LARGE SCALE GENOMIC DNA]</scope>
    <source>
        <strain evidence="2 3">DJM-731 SS1</strain>
    </source>
</reference>
<dbReference type="OMA" id="GYAVMMQ"/>
<name>M5FQC0_DACPD</name>
<feature type="compositionally biased region" description="Acidic residues" evidence="1">
    <location>
        <begin position="147"/>
        <end position="157"/>
    </location>
</feature>
<keyword evidence="3" id="KW-1185">Reference proteome</keyword>
<gene>
    <name evidence="2" type="ORF">DACRYDRAFT_25344</name>
</gene>
<dbReference type="OrthoDB" id="10256055at2759"/>
<proteinExistence type="predicted"/>
<dbReference type="Proteomes" id="UP000030653">
    <property type="component" value="Unassembled WGS sequence"/>
</dbReference>
<evidence type="ECO:0008006" key="4">
    <source>
        <dbReference type="Google" id="ProtNLM"/>
    </source>
</evidence>
<dbReference type="HOGENOM" id="CLU_045155_1_1_1"/>
<sequence length="326" mass="36383">MAVFDPAVHLAYEAPKHHLSMADIGLGHLKTLSSVACTDPFPLMSLEGVKALREEIFAKPIVENFHMKHALAKCQLRGYAPDFAPFTAALWTHPDTIKACSEAAGMDLVPIMPYELGHINVQAKEGLESLGRDPLPPLPALVRSESDDSSDDDTPEAEEVVHWHIDSYPWVCVVMLSDASTMMGGDTALEGGDGKIYRVRGPQIGWAVMMQGKYINHMACGAWNARERVTMVTSFRAKDSSLLDDSTLRTIRICSDVNDIYYQWASYRLKLLSERFQGKYDQIQDKKHAAGLQAAGKFTDIIGKDDFKEWVSEQIKYLQMTMDEIV</sequence>
<dbReference type="PANTHER" id="PTHR41677:SF1">
    <property type="entry name" value="FE2OG DIOXYGENASE DOMAIN-CONTAINING PROTEIN"/>
    <property type="match status" value="1"/>
</dbReference>
<feature type="region of interest" description="Disordered" evidence="1">
    <location>
        <begin position="138"/>
        <end position="157"/>
    </location>
</feature>
<protein>
    <recommendedName>
        <fullName evidence="4">Fe2OG dioxygenase domain-containing protein</fullName>
    </recommendedName>
</protein>